<feature type="transmembrane region" description="Helical" evidence="8">
    <location>
        <begin position="127"/>
        <end position="144"/>
    </location>
</feature>
<dbReference type="InterPro" id="IPR050360">
    <property type="entry name" value="MFS_Sugar_Transporters"/>
</dbReference>
<keyword evidence="6 8" id="KW-0472">Membrane</keyword>
<evidence type="ECO:0000256" key="2">
    <source>
        <dbReference type="ARBA" id="ARBA00010992"/>
    </source>
</evidence>
<proteinExistence type="inferred from homology"/>
<dbReference type="Gene3D" id="1.20.1250.20">
    <property type="entry name" value="MFS general substrate transporter like domains"/>
    <property type="match status" value="1"/>
</dbReference>
<feature type="transmembrane region" description="Helical" evidence="8">
    <location>
        <begin position="377"/>
        <end position="401"/>
    </location>
</feature>
<comment type="similarity">
    <text evidence="2">Belongs to the major facilitator superfamily. Sugar transporter (TC 2.A.1.1) family.</text>
</comment>
<dbReference type="PRINTS" id="PR00171">
    <property type="entry name" value="SUGRTRNSPORT"/>
</dbReference>
<dbReference type="PANTHER" id="PTHR48022:SF73">
    <property type="entry name" value="METABOLITE TRANSPORT PROTEIN YDL199C-RELATED"/>
    <property type="match status" value="1"/>
</dbReference>
<dbReference type="PROSITE" id="PS50850">
    <property type="entry name" value="MFS"/>
    <property type="match status" value="1"/>
</dbReference>
<dbReference type="InterPro" id="IPR036259">
    <property type="entry name" value="MFS_trans_sf"/>
</dbReference>
<dbReference type="VEuPathDB" id="FungiDB:BO70DRAFT_417521"/>
<gene>
    <name evidence="10" type="ORF">BO70DRAFT_417521</name>
</gene>
<dbReference type="PANTHER" id="PTHR48022">
    <property type="entry name" value="PLASTIDIC GLUCOSE TRANSPORTER 4"/>
    <property type="match status" value="1"/>
</dbReference>
<protein>
    <submittedName>
        <fullName evidence="10">MFS monosaccharide transporter</fullName>
    </submittedName>
</protein>
<evidence type="ECO:0000256" key="5">
    <source>
        <dbReference type="ARBA" id="ARBA00022989"/>
    </source>
</evidence>
<dbReference type="InterPro" id="IPR020846">
    <property type="entry name" value="MFS_dom"/>
</dbReference>
<organism evidence="10 11">
    <name type="scientific">Aspergillus heteromorphus CBS 117.55</name>
    <dbReference type="NCBI Taxonomy" id="1448321"/>
    <lineage>
        <taxon>Eukaryota</taxon>
        <taxon>Fungi</taxon>
        <taxon>Dikarya</taxon>
        <taxon>Ascomycota</taxon>
        <taxon>Pezizomycotina</taxon>
        <taxon>Eurotiomycetes</taxon>
        <taxon>Eurotiomycetidae</taxon>
        <taxon>Eurotiales</taxon>
        <taxon>Aspergillaceae</taxon>
        <taxon>Aspergillus</taxon>
        <taxon>Aspergillus subgen. Circumdati</taxon>
    </lineage>
</organism>
<comment type="subcellular location">
    <subcellularLocation>
        <location evidence="1">Membrane</location>
        <topology evidence="1">Multi-pass membrane protein</topology>
    </subcellularLocation>
</comment>
<evidence type="ECO:0000256" key="1">
    <source>
        <dbReference type="ARBA" id="ARBA00004141"/>
    </source>
</evidence>
<feature type="transmembrane region" description="Helical" evidence="8">
    <location>
        <begin position="413"/>
        <end position="435"/>
    </location>
</feature>
<keyword evidence="11" id="KW-1185">Reference proteome</keyword>
<evidence type="ECO:0000313" key="11">
    <source>
        <dbReference type="Proteomes" id="UP000247233"/>
    </source>
</evidence>
<evidence type="ECO:0000256" key="8">
    <source>
        <dbReference type="SAM" id="Phobius"/>
    </source>
</evidence>
<evidence type="ECO:0000256" key="6">
    <source>
        <dbReference type="ARBA" id="ARBA00023136"/>
    </source>
</evidence>
<feature type="transmembrane region" description="Helical" evidence="8">
    <location>
        <begin position="168"/>
        <end position="188"/>
    </location>
</feature>
<dbReference type="InterPro" id="IPR003663">
    <property type="entry name" value="Sugar/inositol_transpt"/>
</dbReference>
<evidence type="ECO:0000259" key="9">
    <source>
        <dbReference type="PROSITE" id="PS50850"/>
    </source>
</evidence>
<dbReference type="PROSITE" id="PS00217">
    <property type="entry name" value="SUGAR_TRANSPORT_2"/>
    <property type="match status" value="1"/>
</dbReference>
<accession>A0A317V1U7</accession>
<feature type="transmembrane region" description="Helical" evidence="8">
    <location>
        <begin position="442"/>
        <end position="463"/>
    </location>
</feature>
<dbReference type="InterPro" id="IPR005829">
    <property type="entry name" value="Sugar_transporter_CS"/>
</dbReference>
<dbReference type="Pfam" id="PF00083">
    <property type="entry name" value="Sugar_tr"/>
    <property type="match status" value="1"/>
</dbReference>
<sequence>MPTHLPLLSGDLRRLPVLLCLSELSTWTNSGDLTEQFADAEYSSQSHPGNPLDRGNSSRKGFGARIKNPNRVRCPHFSVAGEDESEKIEIPCPPTRKVPRIELILAVIMSPNNRQNAQIHGLVGKPLLYFTSVFVSLGVFLFGYDQGVMSGIITGWYFKDYFNQPSRAAIGTVVAILEVGAFVSSILVGRIGDLIGRRKTILYGSIVFFIGGALQAFATGLSMMMVGRIVAGLGVGALSTIVPVYQSEISPPHNRGKLACIEFTGNISGYAASVWVDYFCSFIDSNYSWRLPLLCQCIMGALLGMGSLIICESPRWLLDNDYDEEGMVVIANLYGSGDLHNDKARQEYRDIKMNVLLQRQEGERSYGDMFKRYHKRVLIAMSAQALAQLNGINVISYYAPLVFESAGWAGRDAILMTGINAVSYLLSTVPPWYLVDRWGRRPILLSGAVAMIISLSLISYFIYIDVVATPTLTVIFVMIYNAAFGASWGPIPWLYPPEILPLSIRAKGASLSTAANWAFNWLVGEVTPVLQAVIKWRLYLVHAFFCACSFVLVYFLYPETSGVRLEDMNLLFGDATTAMPTPATQGERGSLMGAGSPVPSLDIRRQYGHLGADSAIPGLDIDPPNIGSIVSTTPARPGIWEDSANRLEGFGGWISNMITRRKDSGLPTPANQYRRLGQEENE</sequence>
<dbReference type="OrthoDB" id="648285at2759"/>
<keyword evidence="4 8" id="KW-0812">Transmembrane</keyword>
<keyword evidence="3" id="KW-0813">Transport</keyword>
<comment type="caution">
    <text evidence="10">The sequence shown here is derived from an EMBL/GenBank/DDBJ whole genome shotgun (WGS) entry which is preliminary data.</text>
</comment>
<dbReference type="EMBL" id="MSFL01000038">
    <property type="protein sequence ID" value="PWY68045.1"/>
    <property type="molecule type" value="Genomic_DNA"/>
</dbReference>
<dbReference type="NCBIfam" id="TIGR00879">
    <property type="entry name" value="SP"/>
    <property type="match status" value="1"/>
</dbReference>
<feature type="transmembrane region" description="Helical" evidence="8">
    <location>
        <begin position="291"/>
        <end position="311"/>
    </location>
</feature>
<dbReference type="GO" id="GO:0016020">
    <property type="term" value="C:membrane"/>
    <property type="evidence" value="ECO:0007669"/>
    <property type="project" value="UniProtKB-SubCell"/>
</dbReference>
<dbReference type="RefSeq" id="XP_025395174.1">
    <property type="nucleotide sequence ID" value="XM_025547415.1"/>
</dbReference>
<feature type="domain" description="Major facilitator superfamily (MFS) profile" evidence="9">
    <location>
        <begin position="131"/>
        <end position="561"/>
    </location>
</feature>
<dbReference type="SUPFAM" id="SSF103473">
    <property type="entry name" value="MFS general substrate transporter"/>
    <property type="match status" value="1"/>
</dbReference>
<reference evidence="10 11" key="1">
    <citation type="submission" date="2016-12" db="EMBL/GenBank/DDBJ databases">
        <title>The genomes of Aspergillus section Nigri reveals drivers in fungal speciation.</title>
        <authorList>
            <consortium name="DOE Joint Genome Institute"/>
            <person name="Vesth T.C."/>
            <person name="Nybo J."/>
            <person name="Theobald S."/>
            <person name="Brandl J."/>
            <person name="Frisvad J.C."/>
            <person name="Nielsen K.F."/>
            <person name="Lyhne E.K."/>
            <person name="Kogle M.E."/>
            <person name="Kuo A."/>
            <person name="Riley R."/>
            <person name="Clum A."/>
            <person name="Nolan M."/>
            <person name="Lipzen A."/>
            <person name="Salamov A."/>
            <person name="Henrissat B."/>
            <person name="Wiebenga A."/>
            <person name="De Vries R.P."/>
            <person name="Grigoriev I.V."/>
            <person name="Mortensen U.H."/>
            <person name="Andersen M.R."/>
            <person name="Baker S.E."/>
        </authorList>
    </citation>
    <scope>NUCLEOTIDE SEQUENCE [LARGE SCALE GENOMIC DNA]</scope>
    <source>
        <strain evidence="10 11">CBS 117.55</strain>
    </source>
</reference>
<dbReference type="AlphaFoldDB" id="A0A317V1U7"/>
<name>A0A317V1U7_9EURO</name>
<evidence type="ECO:0000256" key="3">
    <source>
        <dbReference type="ARBA" id="ARBA00022448"/>
    </source>
</evidence>
<evidence type="ECO:0000256" key="7">
    <source>
        <dbReference type="SAM" id="MobiDB-lite"/>
    </source>
</evidence>
<dbReference type="Proteomes" id="UP000247233">
    <property type="component" value="Unassembled WGS sequence"/>
</dbReference>
<dbReference type="GO" id="GO:0005351">
    <property type="term" value="F:carbohydrate:proton symporter activity"/>
    <property type="evidence" value="ECO:0007669"/>
    <property type="project" value="TreeGrafter"/>
</dbReference>
<feature type="transmembrane region" description="Helical" evidence="8">
    <location>
        <begin position="538"/>
        <end position="557"/>
    </location>
</feature>
<evidence type="ECO:0000256" key="4">
    <source>
        <dbReference type="ARBA" id="ARBA00022692"/>
    </source>
</evidence>
<keyword evidence="5 8" id="KW-1133">Transmembrane helix</keyword>
<evidence type="ECO:0000313" key="10">
    <source>
        <dbReference type="EMBL" id="PWY68045.1"/>
    </source>
</evidence>
<feature type="region of interest" description="Disordered" evidence="7">
    <location>
        <begin position="40"/>
        <end position="62"/>
    </location>
</feature>
<dbReference type="GeneID" id="37069652"/>
<feature type="transmembrane region" description="Helical" evidence="8">
    <location>
        <begin position="475"/>
        <end position="495"/>
    </location>
</feature>
<feature type="region of interest" description="Disordered" evidence="7">
    <location>
        <begin position="661"/>
        <end position="682"/>
    </location>
</feature>
<feature type="transmembrane region" description="Helical" evidence="8">
    <location>
        <begin position="200"/>
        <end position="219"/>
    </location>
</feature>
<dbReference type="InterPro" id="IPR005828">
    <property type="entry name" value="MFS_sugar_transport-like"/>
</dbReference>
<dbReference type="FunFam" id="1.20.1250.20:FF:000119">
    <property type="entry name" value="MFS monosaccharide transporter, putative"/>
    <property type="match status" value="1"/>
</dbReference>